<dbReference type="EMBL" id="CM042888">
    <property type="protein sequence ID" value="KAI4325587.1"/>
    <property type="molecule type" value="Genomic_DNA"/>
</dbReference>
<keyword evidence="2" id="KW-1185">Reference proteome</keyword>
<proteinExistence type="predicted"/>
<dbReference type="Proteomes" id="UP001057402">
    <property type="component" value="Chromosome 9"/>
</dbReference>
<sequence>MATQPIAGKLNHRLLPTTSQSSPSADQSRSLVSPLPPVDTPAMSISHRNSIVARSLLRDLLSRGPVPVTVNRELRAANRDSNPPVGLGKEGEDREKEKGEGRVHIPQPPEMPGPGDCCGSGCVRCVWDVYQDELKAYEDICRPSVRHSSWVNFPDTDFGDNEGKMRKNFPFQNILESGGKGTEDPDGPVFGSRKEEFKWSGSTSQTVASCEPCFLCRPPSLIQSPPGSVTFRDSWRRGDCKWTKGYLNLKRLGDVVQFNLGPPRRLHDASVAISAFSICLNVAAWELMICLGFLVGVSVRVSNELGRGNAKAAHFAVKGYVLLGYVAHLDVQGIWIGMITGVAIQTLALGTIIWRTNWDAQVEKAAERLSKWKLEDDEPEDSAQEAPNGRAANSDSNPPVGSGKEGEDREKEKGVEGKGRLHIPPPPEMPEPGDCCGSGCVRCVWDVYQDELKAYEDTCGSSGSNDHANRSRGPVR</sequence>
<reference evidence="2" key="1">
    <citation type="journal article" date="2023" name="Front. Plant Sci.">
        <title>Chromosomal-level genome assembly of Melastoma candidum provides insights into trichome evolution.</title>
        <authorList>
            <person name="Zhong Y."/>
            <person name="Wu W."/>
            <person name="Sun C."/>
            <person name="Zou P."/>
            <person name="Liu Y."/>
            <person name="Dai S."/>
            <person name="Zhou R."/>
        </authorList>
    </citation>
    <scope>NUCLEOTIDE SEQUENCE [LARGE SCALE GENOMIC DNA]</scope>
</reference>
<organism evidence="1 2">
    <name type="scientific">Melastoma candidum</name>
    <dbReference type="NCBI Taxonomy" id="119954"/>
    <lineage>
        <taxon>Eukaryota</taxon>
        <taxon>Viridiplantae</taxon>
        <taxon>Streptophyta</taxon>
        <taxon>Embryophyta</taxon>
        <taxon>Tracheophyta</taxon>
        <taxon>Spermatophyta</taxon>
        <taxon>Magnoliopsida</taxon>
        <taxon>eudicotyledons</taxon>
        <taxon>Gunneridae</taxon>
        <taxon>Pentapetalae</taxon>
        <taxon>rosids</taxon>
        <taxon>malvids</taxon>
        <taxon>Myrtales</taxon>
        <taxon>Melastomataceae</taxon>
        <taxon>Melastomatoideae</taxon>
        <taxon>Melastomateae</taxon>
        <taxon>Melastoma</taxon>
    </lineage>
</organism>
<protein>
    <submittedName>
        <fullName evidence="1">Uncharacterized protein</fullName>
    </submittedName>
</protein>
<name>A0ACB9MMQ9_9MYRT</name>
<evidence type="ECO:0000313" key="1">
    <source>
        <dbReference type="EMBL" id="KAI4325587.1"/>
    </source>
</evidence>
<gene>
    <name evidence="1" type="ORF">MLD38_030972</name>
</gene>
<accession>A0ACB9MMQ9</accession>
<evidence type="ECO:0000313" key="2">
    <source>
        <dbReference type="Proteomes" id="UP001057402"/>
    </source>
</evidence>
<comment type="caution">
    <text evidence="1">The sequence shown here is derived from an EMBL/GenBank/DDBJ whole genome shotgun (WGS) entry which is preliminary data.</text>
</comment>